<evidence type="ECO:0000313" key="2">
    <source>
        <dbReference type="Proteomes" id="UP001152798"/>
    </source>
</evidence>
<accession>A0A9P0MSF3</accession>
<keyword evidence="2" id="KW-1185">Reference proteome</keyword>
<evidence type="ECO:0000313" key="1">
    <source>
        <dbReference type="EMBL" id="CAH1403299.1"/>
    </source>
</evidence>
<proteinExistence type="predicted"/>
<sequence>MRSSYPPHGITEQCSRFKPRSYQGFPANNIQLCDIHYLRASDLTERIGFIPWPEVEKGKPAAVGSFPLEPIWPEMVETSPGPFIMGLLCSLLYLLSTLFRAS</sequence>
<dbReference type="EMBL" id="OV725081">
    <property type="protein sequence ID" value="CAH1403299.1"/>
    <property type="molecule type" value="Genomic_DNA"/>
</dbReference>
<dbReference type="Proteomes" id="UP001152798">
    <property type="component" value="Chromosome 5"/>
</dbReference>
<gene>
    <name evidence="1" type="ORF">NEZAVI_LOCUS11926</name>
</gene>
<protein>
    <submittedName>
        <fullName evidence="1">Uncharacterized protein</fullName>
    </submittedName>
</protein>
<dbReference type="AlphaFoldDB" id="A0A9P0MSF3"/>
<name>A0A9P0MSF3_NEZVI</name>
<reference evidence="1" key="1">
    <citation type="submission" date="2022-01" db="EMBL/GenBank/DDBJ databases">
        <authorList>
            <person name="King R."/>
        </authorList>
    </citation>
    <scope>NUCLEOTIDE SEQUENCE</scope>
</reference>
<organism evidence="1 2">
    <name type="scientific">Nezara viridula</name>
    <name type="common">Southern green stink bug</name>
    <name type="synonym">Cimex viridulus</name>
    <dbReference type="NCBI Taxonomy" id="85310"/>
    <lineage>
        <taxon>Eukaryota</taxon>
        <taxon>Metazoa</taxon>
        <taxon>Ecdysozoa</taxon>
        <taxon>Arthropoda</taxon>
        <taxon>Hexapoda</taxon>
        <taxon>Insecta</taxon>
        <taxon>Pterygota</taxon>
        <taxon>Neoptera</taxon>
        <taxon>Paraneoptera</taxon>
        <taxon>Hemiptera</taxon>
        <taxon>Heteroptera</taxon>
        <taxon>Panheteroptera</taxon>
        <taxon>Pentatomomorpha</taxon>
        <taxon>Pentatomoidea</taxon>
        <taxon>Pentatomidae</taxon>
        <taxon>Pentatominae</taxon>
        <taxon>Nezara</taxon>
    </lineage>
</organism>